<dbReference type="AlphaFoldDB" id="A0A4Y2LEW6"/>
<dbReference type="OrthoDB" id="6446923at2759"/>
<proteinExistence type="predicted"/>
<reference evidence="1 2" key="1">
    <citation type="journal article" date="2019" name="Sci. Rep.">
        <title>Orb-weaving spider Araneus ventricosus genome elucidates the spidroin gene catalogue.</title>
        <authorList>
            <person name="Kono N."/>
            <person name="Nakamura H."/>
            <person name="Ohtoshi R."/>
            <person name="Moran D.A.P."/>
            <person name="Shinohara A."/>
            <person name="Yoshida Y."/>
            <person name="Fujiwara M."/>
            <person name="Mori M."/>
            <person name="Tomita M."/>
            <person name="Arakawa K."/>
        </authorList>
    </citation>
    <scope>NUCLEOTIDE SEQUENCE [LARGE SCALE GENOMIC DNA]</scope>
</reference>
<dbReference type="EMBL" id="BGPR01005754">
    <property type="protein sequence ID" value="GBN13084.1"/>
    <property type="molecule type" value="Genomic_DNA"/>
</dbReference>
<accession>A0A4Y2LEW6</accession>
<comment type="caution">
    <text evidence="1">The sequence shown here is derived from an EMBL/GenBank/DDBJ whole genome shotgun (WGS) entry which is preliminary data.</text>
</comment>
<protein>
    <submittedName>
        <fullName evidence="1">Uncharacterized protein</fullName>
    </submittedName>
</protein>
<sequence length="124" mass="14619">MLKEVDFTNRKVENVVKGLIQKVSTLFGSKLPSVAILERLDGLEKSFLDKNIQLKRFMESKNVDTETENKLKSKIEELEGKIHSKESNLSKKLKIWKPKFKDYNLEFQVMTNKCLEWVHRCKNF</sequence>
<evidence type="ECO:0000313" key="1">
    <source>
        <dbReference type="EMBL" id="GBN13084.1"/>
    </source>
</evidence>
<keyword evidence="2" id="KW-1185">Reference proteome</keyword>
<name>A0A4Y2LEW6_ARAVE</name>
<evidence type="ECO:0000313" key="2">
    <source>
        <dbReference type="Proteomes" id="UP000499080"/>
    </source>
</evidence>
<organism evidence="1 2">
    <name type="scientific">Araneus ventricosus</name>
    <name type="common">Orbweaver spider</name>
    <name type="synonym">Epeira ventricosa</name>
    <dbReference type="NCBI Taxonomy" id="182803"/>
    <lineage>
        <taxon>Eukaryota</taxon>
        <taxon>Metazoa</taxon>
        <taxon>Ecdysozoa</taxon>
        <taxon>Arthropoda</taxon>
        <taxon>Chelicerata</taxon>
        <taxon>Arachnida</taxon>
        <taxon>Araneae</taxon>
        <taxon>Araneomorphae</taxon>
        <taxon>Entelegynae</taxon>
        <taxon>Araneoidea</taxon>
        <taxon>Araneidae</taxon>
        <taxon>Araneus</taxon>
    </lineage>
</organism>
<dbReference type="Proteomes" id="UP000499080">
    <property type="component" value="Unassembled WGS sequence"/>
</dbReference>
<gene>
    <name evidence="1" type="ORF">AVEN_257671_1</name>
</gene>